<keyword evidence="2" id="KW-0812">Transmembrane</keyword>
<accession>A0AAV3AYX2</accession>
<comment type="caution">
    <text evidence="4">The sequence shown here is derived from an EMBL/GenBank/DDBJ whole genome shotgun (WGS) entry which is preliminary data.</text>
</comment>
<dbReference type="PANTHER" id="PTHR13947">
    <property type="entry name" value="GNAT FAMILY N-ACETYLTRANSFERASE"/>
    <property type="match status" value="1"/>
</dbReference>
<evidence type="ECO:0000259" key="3">
    <source>
        <dbReference type="PROSITE" id="PS51186"/>
    </source>
</evidence>
<evidence type="ECO:0000313" key="5">
    <source>
        <dbReference type="Proteomes" id="UP001181693"/>
    </source>
</evidence>
<dbReference type="AlphaFoldDB" id="A0AAV3AYX2"/>
<proteinExistence type="predicted"/>
<dbReference type="PROSITE" id="PS51186">
    <property type="entry name" value="GNAT"/>
    <property type="match status" value="1"/>
</dbReference>
<dbReference type="InterPro" id="IPR016181">
    <property type="entry name" value="Acyl_CoA_acyltransferase"/>
</dbReference>
<dbReference type="Proteomes" id="UP001181693">
    <property type="component" value="Unassembled WGS sequence"/>
</dbReference>
<feature type="transmembrane region" description="Helical" evidence="2">
    <location>
        <begin position="60"/>
        <end position="86"/>
    </location>
</feature>
<keyword evidence="2" id="KW-0472">Membrane</keyword>
<dbReference type="EMBL" id="DYDO01000003">
    <property type="protein sequence ID" value="DBA29507.1"/>
    <property type="molecule type" value="Genomic_DNA"/>
</dbReference>
<gene>
    <name evidence="4" type="ORF">GDO54_009730</name>
</gene>
<keyword evidence="2" id="KW-1133">Transmembrane helix</keyword>
<evidence type="ECO:0000256" key="1">
    <source>
        <dbReference type="ARBA" id="ARBA00022679"/>
    </source>
</evidence>
<feature type="domain" description="N-acetyltransferase" evidence="3">
    <location>
        <begin position="72"/>
        <end position="217"/>
    </location>
</feature>
<dbReference type="InterPro" id="IPR000182">
    <property type="entry name" value="GNAT_dom"/>
</dbReference>
<dbReference type="SUPFAM" id="SSF55729">
    <property type="entry name" value="Acyl-CoA N-acyltransferases (Nat)"/>
    <property type="match status" value="1"/>
</dbReference>
<dbReference type="Pfam" id="PF00583">
    <property type="entry name" value="Acetyltransf_1"/>
    <property type="match status" value="1"/>
</dbReference>
<evidence type="ECO:0000256" key="2">
    <source>
        <dbReference type="SAM" id="Phobius"/>
    </source>
</evidence>
<dbReference type="GO" id="GO:0008080">
    <property type="term" value="F:N-acetyltransferase activity"/>
    <property type="evidence" value="ECO:0007669"/>
    <property type="project" value="InterPro"/>
</dbReference>
<protein>
    <recommendedName>
        <fullName evidence="3">N-acetyltransferase domain-containing protein</fullName>
    </recommendedName>
</protein>
<reference evidence="4" key="1">
    <citation type="thesis" date="2020" institute="ProQuest LLC" country="789 East Eisenhower Parkway, Ann Arbor, MI, USA">
        <title>Comparative Genomics and Chromosome Evolution.</title>
        <authorList>
            <person name="Mudd A.B."/>
        </authorList>
    </citation>
    <scope>NUCLEOTIDE SEQUENCE</scope>
    <source>
        <strain evidence="4">1538</strain>
        <tissue evidence="4">Blood</tissue>
    </source>
</reference>
<keyword evidence="5" id="KW-1185">Reference proteome</keyword>
<evidence type="ECO:0000313" key="4">
    <source>
        <dbReference type="EMBL" id="DBA29507.1"/>
    </source>
</evidence>
<dbReference type="PANTHER" id="PTHR13947:SF57">
    <property type="entry name" value="N-ACETYLTRANSFERASE CAMELLO-RELATED"/>
    <property type="match status" value="1"/>
</dbReference>
<keyword evidence="1" id="KW-0808">Transferase</keyword>
<dbReference type="InterPro" id="IPR050769">
    <property type="entry name" value="NAT_camello-type"/>
</dbReference>
<name>A0AAV3AYX2_PYXAD</name>
<sequence length="217" mass="24814">MADYIIRKYRNQDYHAVRKLFAQGMLDYVPGTVSYILKLPQVYCTILASSITLQLYYRSYILSLFSAGTFLVAIRCLLTLAIYQFIKKCHNGDLLNIDESYIQRPNSCFWVAESGGRIVGIVGVQPAPNSNNDMILRRLSVAKDQQRRGIAKALCMMVFDFARQRGYQHVTLDTSTIQVSAHKLYQHLGFKTTKIIPSRSRLGRLANMSVVYYSYEV</sequence>
<dbReference type="CDD" id="cd04301">
    <property type="entry name" value="NAT_SF"/>
    <property type="match status" value="1"/>
</dbReference>
<dbReference type="Gene3D" id="3.40.630.30">
    <property type="match status" value="1"/>
</dbReference>
<organism evidence="4 5">
    <name type="scientific">Pyxicephalus adspersus</name>
    <name type="common">African bullfrog</name>
    <dbReference type="NCBI Taxonomy" id="30357"/>
    <lineage>
        <taxon>Eukaryota</taxon>
        <taxon>Metazoa</taxon>
        <taxon>Chordata</taxon>
        <taxon>Craniata</taxon>
        <taxon>Vertebrata</taxon>
        <taxon>Euteleostomi</taxon>
        <taxon>Amphibia</taxon>
        <taxon>Batrachia</taxon>
        <taxon>Anura</taxon>
        <taxon>Neobatrachia</taxon>
        <taxon>Ranoidea</taxon>
        <taxon>Pyxicephalidae</taxon>
        <taxon>Pyxicephalinae</taxon>
        <taxon>Pyxicephalus</taxon>
    </lineage>
</organism>